<evidence type="ECO:0000313" key="5">
    <source>
        <dbReference type="Proteomes" id="UP000239471"/>
    </source>
</evidence>
<evidence type="ECO:0000256" key="1">
    <source>
        <dbReference type="ARBA" id="ARBA00001933"/>
    </source>
</evidence>
<keyword evidence="5" id="KW-1185">Reference proteome</keyword>
<comment type="caution">
    <text evidence="4">The sequence shown here is derived from an EMBL/GenBank/DDBJ whole genome shotgun (WGS) entry which is preliminary data.</text>
</comment>
<evidence type="ECO:0000259" key="3">
    <source>
        <dbReference type="Pfam" id="PF00155"/>
    </source>
</evidence>
<comment type="cofactor">
    <cofactor evidence="1">
        <name>pyridoxal 5'-phosphate</name>
        <dbReference type="ChEBI" id="CHEBI:597326"/>
    </cofactor>
</comment>
<sequence length="355" mass="40799">MNKLIHGGDIYTKRRTNADSILDFSANINPFGMPDSVKQAIIDNIESYTNYPDPLCRDLRQALAVYENTNSSNIICGNGAADIIFKITLALKPEKALLIAPTFAEYEEAINLVNGEIIYYNLKEENNFYIEADILNYITCDLDIMFICNPNNPTGIPMKKQDLLIILEKCKENNVKLVVDECFIDFLIDEEEYSISSYISQYNNLIILKAFTKIYAMAGIRLGYMLCSNIDIVNKINAIGQPWSVSTVASKCGVAALKEIDYVQKTKRYIKENRQYLIKELNTLGYKVFESQTNFILFKTKNTNIKDKLEEYGILIRSCSNYRNLNEEYFRIAVKSEKNNEYFIDSLKKIERQSE</sequence>
<dbReference type="PANTHER" id="PTHR42885">
    <property type="entry name" value="HISTIDINOL-PHOSPHATE AMINOTRANSFERASE-RELATED"/>
    <property type="match status" value="1"/>
</dbReference>
<organism evidence="4 5">
    <name type="scientific">Clostridium vincentii</name>
    <dbReference type="NCBI Taxonomy" id="52704"/>
    <lineage>
        <taxon>Bacteria</taxon>
        <taxon>Bacillati</taxon>
        <taxon>Bacillota</taxon>
        <taxon>Clostridia</taxon>
        <taxon>Eubacteriales</taxon>
        <taxon>Clostridiaceae</taxon>
        <taxon>Clostridium</taxon>
    </lineage>
</organism>
<dbReference type="GO" id="GO:0048472">
    <property type="term" value="F:threonine-phosphate decarboxylase activity"/>
    <property type="evidence" value="ECO:0007669"/>
    <property type="project" value="UniProtKB-EC"/>
</dbReference>
<reference evidence="4 5" key="1">
    <citation type="submission" date="2018-03" db="EMBL/GenBank/DDBJ databases">
        <title>Genome sequence of Clostridium vincentii DSM 10228.</title>
        <authorList>
            <person name="Poehlein A."/>
            <person name="Daniel R."/>
        </authorList>
    </citation>
    <scope>NUCLEOTIDE SEQUENCE [LARGE SCALE GENOMIC DNA]</scope>
    <source>
        <strain evidence="4 5">DSM 10228</strain>
    </source>
</reference>
<dbReference type="OrthoDB" id="9813612at2"/>
<dbReference type="InterPro" id="IPR015424">
    <property type="entry name" value="PyrdxlP-dep_Trfase"/>
</dbReference>
<name>A0A2T0BCK4_9CLOT</name>
<dbReference type="RefSeq" id="WP_106060295.1">
    <property type="nucleotide sequence ID" value="NZ_PVXQ01000026.1"/>
</dbReference>
<proteinExistence type="predicted"/>
<dbReference type="EMBL" id="PVXQ01000026">
    <property type="protein sequence ID" value="PRR81629.1"/>
    <property type="molecule type" value="Genomic_DNA"/>
</dbReference>
<dbReference type="AlphaFoldDB" id="A0A2T0BCK4"/>
<dbReference type="GO" id="GO:0030170">
    <property type="term" value="F:pyridoxal phosphate binding"/>
    <property type="evidence" value="ECO:0007669"/>
    <property type="project" value="InterPro"/>
</dbReference>
<gene>
    <name evidence="4" type="primary">cobD</name>
    <name evidence="4" type="ORF">CLVI_23540</name>
</gene>
<keyword evidence="2" id="KW-0663">Pyridoxal phosphate</keyword>
<dbReference type="Gene3D" id="3.90.1150.10">
    <property type="entry name" value="Aspartate Aminotransferase, domain 1"/>
    <property type="match status" value="1"/>
</dbReference>
<keyword evidence="4" id="KW-0456">Lyase</keyword>
<dbReference type="Pfam" id="PF00155">
    <property type="entry name" value="Aminotran_1_2"/>
    <property type="match status" value="1"/>
</dbReference>
<dbReference type="CDD" id="cd00609">
    <property type="entry name" value="AAT_like"/>
    <property type="match status" value="1"/>
</dbReference>
<dbReference type="InterPro" id="IPR004839">
    <property type="entry name" value="Aminotransferase_I/II_large"/>
</dbReference>
<evidence type="ECO:0000256" key="2">
    <source>
        <dbReference type="ARBA" id="ARBA00022898"/>
    </source>
</evidence>
<dbReference type="InterPro" id="IPR015421">
    <property type="entry name" value="PyrdxlP-dep_Trfase_major"/>
</dbReference>
<dbReference type="Proteomes" id="UP000239471">
    <property type="component" value="Unassembled WGS sequence"/>
</dbReference>
<dbReference type="PANTHER" id="PTHR42885:SF1">
    <property type="entry name" value="THREONINE-PHOSPHATE DECARBOXYLASE"/>
    <property type="match status" value="1"/>
</dbReference>
<dbReference type="InterPro" id="IPR015422">
    <property type="entry name" value="PyrdxlP-dep_Trfase_small"/>
</dbReference>
<protein>
    <submittedName>
        <fullName evidence="4">Threonine-phosphate decarboxylase</fullName>
        <ecNumber evidence="4">4.1.1.81</ecNumber>
    </submittedName>
</protein>
<feature type="domain" description="Aminotransferase class I/classII large" evidence="3">
    <location>
        <begin position="21"/>
        <end position="347"/>
    </location>
</feature>
<accession>A0A2T0BCK4</accession>
<dbReference type="EC" id="4.1.1.81" evidence="4"/>
<dbReference type="SUPFAM" id="SSF53383">
    <property type="entry name" value="PLP-dependent transferases"/>
    <property type="match status" value="1"/>
</dbReference>
<dbReference type="Gene3D" id="3.40.640.10">
    <property type="entry name" value="Type I PLP-dependent aspartate aminotransferase-like (Major domain)"/>
    <property type="match status" value="1"/>
</dbReference>
<evidence type="ECO:0000313" key="4">
    <source>
        <dbReference type="EMBL" id="PRR81629.1"/>
    </source>
</evidence>